<name>A0A1M7YPQ9_9VIBR</name>
<gene>
    <name evidence="2" type="ORF">VQ7734_00337</name>
</gene>
<sequence>MELPAYSNGVTLCLKELLFYKQQCVSWLPPARSLWSTMAGQHQSRKLGRGMDFSEVRQYQAGDDIRTIDWRVTARTGKPHTKLFSEEREKPVVIYVDLSANMHMGSRLLLKSVQAAHIAALVSWLSFTQKDRIGALIDLGDHRVEIKPKSHQSSILTMLQKMIEGQSEILQQTSRNAGEHSMADSLVALNRLAPKGSEVIVISDYTRYHDDMTSLFNQLRQHNLVRLIQIYDPLEMGETSFRGVESVSDSHQTRWLNFSAGKTRSGIKKAFEIQTDRLELLSRTQGIPYTQLSCGLPLLKQLSGKF</sequence>
<dbReference type="Pfam" id="PF01882">
    <property type="entry name" value="DUF58"/>
    <property type="match status" value="1"/>
</dbReference>
<organism evidence="2 3">
    <name type="scientific">Vibrio quintilis</name>
    <dbReference type="NCBI Taxonomy" id="1117707"/>
    <lineage>
        <taxon>Bacteria</taxon>
        <taxon>Pseudomonadati</taxon>
        <taxon>Pseudomonadota</taxon>
        <taxon>Gammaproteobacteria</taxon>
        <taxon>Vibrionales</taxon>
        <taxon>Vibrionaceae</taxon>
        <taxon>Vibrio</taxon>
    </lineage>
</organism>
<keyword evidence="3" id="KW-1185">Reference proteome</keyword>
<evidence type="ECO:0000313" key="3">
    <source>
        <dbReference type="Proteomes" id="UP000184600"/>
    </source>
</evidence>
<dbReference type="AlphaFoldDB" id="A0A1M7YPQ9"/>
<dbReference type="Proteomes" id="UP000184600">
    <property type="component" value="Unassembled WGS sequence"/>
</dbReference>
<proteinExistence type="predicted"/>
<dbReference type="PANTHER" id="PTHR33608:SF12">
    <property type="entry name" value="DUF58 DOMAIN-CONTAINING PROTEIN"/>
    <property type="match status" value="1"/>
</dbReference>
<feature type="domain" description="DUF58" evidence="1">
    <location>
        <begin position="55"/>
        <end position="270"/>
    </location>
</feature>
<dbReference type="EMBL" id="FRFG01000005">
    <property type="protein sequence ID" value="SHO54623.1"/>
    <property type="molecule type" value="Genomic_DNA"/>
</dbReference>
<dbReference type="PANTHER" id="PTHR33608">
    <property type="entry name" value="BLL2464 PROTEIN"/>
    <property type="match status" value="1"/>
</dbReference>
<evidence type="ECO:0000313" key="2">
    <source>
        <dbReference type="EMBL" id="SHO54623.1"/>
    </source>
</evidence>
<protein>
    <recommendedName>
        <fullName evidence="1">DUF58 domain-containing protein</fullName>
    </recommendedName>
</protein>
<dbReference type="InterPro" id="IPR002881">
    <property type="entry name" value="DUF58"/>
</dbReference>
<dbReference type="OrthoDB" id="9776116at2"/>
<evidence type="ECO:0000259" key="1">
    <source>
        <dbReference type="Pfam" id="PF01882"/>
    </source>
</evidence>
<dbReference type="STRING" id="1117707.VQ7734_00337"/>
<reference evidence="3" key="1">
    <citation type="submission" date="2016-12" db="EMBL/GenBank/DDBJ databases">
        <authorList>
            <person name="Rodrigo-Torres L."/>
            <person name="Arahal R.D."/>
            <person name="Lucena T."/>
        </authorList>
    </citation>
    <scope>NUCLEOTIDE SEQUENCE [LARGE SCALE GENOMIC DNA]</scope>
</reference>
<accession>A0A1M7YPQ9</accession>
<dbReference type="RefSeq" id="WP_073579529.1">
    <property type="nucleotide sequence ID" value="NZ_AP024898.1"/>
</dbReference>